<evidence type="ECO:0000313" key="1">
    <source>
        <dbReference type="EMBL" id="URE21056.1"/>
    </source>
</evidence>
<dbReference type="AlphaFoldDB" id="A0A9E7GSU7"/>
<dbReference type="OrthoDB" id="1921961at2759"/>
<reference evidence="1" key="1">
    <citation type="submission" date="2022-05" db="EMBL/GenBank/DDBJ databases">
        <title>The Musa troglodytarum L. genome provides insights into the mechanism of non-climacteric behaviour and enrichment of carotenoids.</title>
        <authorList>
            <person name="Wang J."/>
        </authorList>
    </citation>
    <scope>NUCLEOTIDE SEQUENCE</scope>
    <source>
        <tissue evidence="1">Leaf</tissue>
    </source>
</reference>
<protein>
    <submittedName>
        <fullName evidence="1">Uncharacterized protein</fullName>
    </submittedName>
</protein>
<keyword evidence="2" id="KW-1185">Reference proteome</keyword>
<evidence type="ECO:0000313" key="2">
    <source>
        <dbReference type="Proteomes" id="UP001055439"/>
    </source>
</evidence>
<proteinExistence type="predicted"/>
<accession>A0A9E7GSU7</accession>
<name>A0A9E7GSU7_9LILI</name>
<sequence length="191" mass="21154">MVLLQPLGEIGLSAPVAFQYPFPAVRFGLEPFGYLRSRGVKKYHSLCPNNDLSAHITNIQSQINLAHRVIFVEIDFGDDRHGRALAGYLPIQVVHDELLVGGVEPEPRWQVELGLSISLPSHPRARVSLKLSASCRYLRPLVLGTGWVPATACRIREASRVRRPTALVKVAKTNVPVPADTYPCWNQSVQS</sequence>
<gene>
    <name evidence="1" type="ORF">MUK42_37404</name>
</gene>
<dbReference type="Proteomes" id="UP001055439">
    <property type="component" value="Chromosome 7"/>
</dbReference>
<feature type="non-terminal residue" evidence="1">
    <location>
        <position position="191"/>
    </location>
</feature>
<organism evidence="1 2">
    <name type="scientific">Musa troglodytarum</name>
    <name type="common">fe'i banana</name>
    <dbReference type="NCBI Taxonomy" id="320322"/>
    <lineage>
        <taxon>Eukaryota</taxon>
        <taxon>Viridiplantae</taxon>
        <taxon>Streptophyta</taxon>
        <taxon>Embryophyta</taxon>
        <taxon>Tracheophyta</taxon>
        <taxon>Spermatophyta</taxon>
        <taxon>Magnoliopsida</taxon>
        <taxon>Liliopsida</taxon>
        <taxon>Zingiberales</taxon>
        <taxon>Musaceae</taxon>
        <taxon>Musa</taxon>
    </lineage>
</organism>
<dbReference type="EMBL" id="CP097509">
    <property type="protein sequence ID" value="URE21056.1"/>
    <property type="molecule type" value="Genomic_DNA"/>
</dbReference>